<dbReference type="InterPro" id="IPR036388">
    <property type="entry name" value="WH-like_DNA-bd_sf"/>
</dbReference>
<reference evidence="7 8" key="1">
    <citation type="submission" date="2019-04" db="EMBL/GenBank/DDBJ databases">
        <title>An improved genome assembly and genetic linkage map for asparagus bean, Vigna unguiculata ssp. sesquipedialis.</title>
        <authorList>
            <person name="Xia Q."/>
            <person name="Zhang R."/>
            <person name="Dong Y."/>
        </authorList>
    </citation>
    <scope>NUCLEOTIDE SEQUENCE [LARGE SCALE GENOMIC DNA]</scope>
    <source>
        <tissue evidence="7">Leaf</tissue>
    </source>
</reference>
<dbReference type="InterPro" id="IPR029063">
    <property type="entry name" value="SAM-dependent_MTases_sf"/>
</dbReference>
<protein>
    <submittedName>
        <fullName evidence="7">Flavonol 3-O-methyltransferase</fullName>
    </submittedName>
</protein>
<organism evidence="7 8">
    <name type="scientific">Vigna unguiculata</name>
    <name type="common">Cowpea</name>
    <dbReference type="NCBI Taxonomy" id="3917"/>
    <lineage>
        <taxon>Eukaryota</taxon>
        <taxon>Viridiplantae</taxon>
        <taxon>Streptophyta</taxon>
        <taxon>Embryophyta</taxon>
        <taxon>Tracheophyta</taxon>
        <taxon>Spermatophyta</taxon>
        <taxon>Magnoliopsida</taxon>
        <taxon>eudicotyledons</taxon>
        <taxon>Gunneridae</taxon>
        <taxon>Pentapetalae</taxon>
        <taxon>rosids</taxon>
        <taxon>fabids</taxon>
        <taxon>Fabales</taxon>
        <taxon>Fabaceae</taxon>
        <taxon>Papilionoideae</taxon>
        <taxon>50 kb inversion clade</taxon>
        <taxon>NPAAA clade</taxon>
        <taxon>indigoferoid/millettioid clade</taxon>
        <taxon>Phaseoleae</taxon>
        <taxon>Vigna</taxon>
    </lineage>
</organism>
<evidence type="ECO:0000259" key="6">
    <source>
        <dbReference type="Pfam" id="PF08100"/>
    </source>
</evidence>
<evidence type="ECO:0000313" key="7">
    <source>
        <dbReference type="EMBL" id="QCE07981.1"/>
    </source>
</evidence>
<dbReference type="Proteomes" id="UP000501690">
    <property type="component" value="Linkage Group LG9"/>
</dbReference>
<feature type="domain" description="O-methyltransferase dimerisation" evidence="6">
    <location>
        <begin position="31"/>
        <end position="123"/>
    </location>
</feature>
<dbReference type="SUPFAM" id="SSF53335">
    <property type="entry name" value="S-adenosyl-L-methionine-dependent methyltransferases"/>
    <property type="match status" value="1"/>
</dbReference>
<dbReference type="GO" id="GO:0008171">
    <property type="term" value="F:O-methyltransferase activity"/>
    <property type="evidence" value="ECO:0007669"/>
    <property type="project" value="InterPro"/>
</dbReference>
<evidence type="ECO:0000256" key="1">
    <source>
        <dbReference type="ARBA" id="ARBA00022603"/>
    </source>
</evidence>
<evidence type="ECO:0000256" key="4">
    <source>
        <dbReference type="PIRSR" id="PIRSR005739-1"/>
    </source>
</evidence>
<dbReference type="SUPFAM" id="SSF46785">
    <property type="entry name" value="Winged helix' DNA-binding domain"/>
    <property type="match status" value="1"/>
</dbReference>
<dbReference type="PIRSF" id="PIRSF005739">
    <property type="entry name" value="O-mtase"/>
    <property type="match status" value="1"/>
</dbReference>
<dbReference type="Gene3D" id="1.10.10.10">
    <property type="entry name" value="Winged helix-like DNA-binding domain superfamily/Winged helix DNA-binding domain"/>
    <property type="match status" value="1"/>
</dbReference>
<dbReference type="PANTHER" id="PTHR11746">
    <property type="entry name" value="O-METHYLTRANSFERASE"/>
    <property type="match status" value="1"/>
</dbReference>
<dbReference type="FunFam" id="1.10.10.10:FF:000357">
    <property type="entry name" value="Caffeic acid 3-O-methyltransferase"/>
    <property type="match status" value="1"/>
</dbReference>
<name>A0A4D6N517_VIGUN</name>
<dbReference type="AlphaFoldDB" id="A0A4D6N517"/>
<dbReference type="InterPro" id="IPR016461">
    <property type="entry name" value="COMT-like"/>
</dbReference>
<evidence type="ECO:0000256" key="2">
    <source>
        <dbReference type="ARBA" id="ARBA00022679"/>
    </source>
</evidence>
<dbReference type="GO" id="GO:0008757">
    <property type="term" value="F:S-adenosylmethionine-dependent methyltransferase activity"/>
    <property type="evidence" value="ECO:0007669"/>
    <property type="project" value="UniProtKB-ARBA"/>
</dbReference>
<dbReference type="InterPro" id="IPR012967">
    <property type="entry name" value="COMT_dimerisation"/>
</dbReference>
<sequence>MGESNVVTNNNLITTSPKLSDEGARVSAMLLSTAVVYPAVLNAAIELNLFEIIAKVTPHGSFMSSHEIASKLPNQHPDLPDRLDRMLRLLASYSLLTSSTRTTQHGATETVYGLSHIGQYYATGATTGYFASFASYLSCPALSQLWSNFKEAVVDADVDLFKKVHGVTTYQYMEKDPKMNQMFIRAMADLCATDMIRVLEMYTGFEGISRLVDVGGGNGQNLKMIISKYPSIKGINFDLPQVIENAPLLSGLEHVGGDMFARVPEGDAMTLKVVLHNWSDEKCVEILSNCHKALSRNGKVIVLEIIMPEEPEATEESQLFSSLDNLMFITAGGKERTEKQYENLCKLAGFSNFHVACRASSGPGVMEFYK</sequence>
<dbReference type="Gene3D" id="3.40.50.150">
    <property type="entry name" value="Vaccinia Virus protein VP39"/>
    <property type="match status" value="1"/>
</dbReference>
<gene>
    <name evidence="7" type="ORF">DEO72_LG9g3004</name>
</gene>
<dbReference type="InterPro" id="IPR036390">
    <property type="entry name" value="WH_DNA-bd_sf"/>
</dbReference>
<accession>A0A4D6N517</accession>
<dbReference type="Pfam" id="PF08100">
    <property type="entry name" value="Dimerisation"/>
    <property type="match status" value="1"/>
</dbReference>
<proteinExistence type="predicted"/>
<keyword evidence="2 7" id="KW-0808">Transferase</keyword>
<evidence type="ECO:0000313" key="8">
    <source>
        <dbReference type="Proteomes" id="UP000501690"/>
    </source>
</evidence>
<feature type="active site" description="Proton acceptor" evidence="4">
    <location>
        <position position="276"/>
    </location>
</feature>
<evidence type="ECO:0000259" key="5">
    <source>
        <dbReference type="Pfam" id="PF00891"/>
    </source>
</evidence>
<dbReference type="FunFam" id="3.40.50.150:FF:000596">
    <property type="entry name" value="Caffeic acid O-methyltransferase"/>
    <property type="match status" value="1"/>
</dbReference>
<dbReference type="EMBL" id="CP039353">
    <property type="protein sequence ID" value="QCE07981.1"/>
    <property type="molecule type" value="Genomic_DNA"/>
</dbReference>
<keyword evidence="8" id="KW-1185">Reference proteome</keyword>
<dbReference type="Pfam" id="PF00891">
    <property type="entry name" value="Methyltransf_2"/>
    <property type="match status" value="1"/>
</dbReference>
<evidence type="ECO:0000256" key="3">
    <source>
        <dbReference type="ARBA" id="ARBA00022691"/>
    </source>
</evidence>
<keyword evidence="3" id="KW-0949">S-adenosyl-L-methionine</keyword>
<dbReference type="GO" id="GO:0046983">
    <property type="term" value="F:protein dimerization activity"/>
    <property type="evidence" value="ECO:0007669"/>
    <property type="project" value="InterPro"/>
</dbReference>
<dbReference type="PROSITE" id="PS51683">
    <property type="entry name" value="SAM_OMT_II"/>
    <property type="match status" value="1"/>
</dbReference>
<keyword evidence="1 7" id="KW-0489">Methyltransferase</keyword>
<dbReference type="InterPro" id="IPR001077">
    <property type="entry name" value="COMT_C"/>
</dbReference>
<dbReference type="GO" id="GO:0032259">
    <property type="term" value="P:methylation"/>
    <property type="evidence" value="ECO:0007669"/>
    <property type="project" value="UniProtKB-KW"/>
</dbReference>
<feature type="domain" description="O-methyltransferase C-terminal" evidence="5">
    <location>
        <begin position="146"/>
        <end position="351"/>
    </location>
</feature>